<keyword evidence="3" id="KW-1185">Reference proteome</keyword>
<evidence type="ECO:0000313" key="3">
    <source>
        <dbReference type="Proteomes" id="UP000233551"/>
    </source>
</evidence>
<dbReference type="PANTHER" id="PTHR37610">
    <property type="entry name" value="CCHC-TYPE DOMAIN-CONTAINING PROTEIN"/>
    <property type="match status" value="1"/>
</dbReference>
<accession>A0A2I0JXL9</accession>
<protein>
    <recommendedName>
        <fullName evidence="1">Retrotransposon Copia-like N-terminal domain-containing protein</fullName>
    </recommendedName>
</protein>
<dbReference type="Pfam" id="PF14244">
    <property type="entry name" value="Retrotran_gag_3"/>
    <property type="match status" value="1"/>
</dbReference>
<reference evidence="2 3" key="1">
    <citation type="submission" date="2017-11" db="EMBL/GenBank/DDBJ databases">
        <title>De-novo sequencing of pomegranate (Punica granatum L.) genome.</title>
        <authorList>
            <person name="Akparov Z."/>
            <person name="Amiraslanov A."/>
            <person name="Hajiyeva S."/>
            <person name="Abbasov M."/>
            <person name="Kaur K."/>
            <person name="Hamwieh A."/>
            <person name="Solovyev V."/>
            <person name="Salamov A."/>
            <person name="Braich B."/>
            <person name="Kosarev P."/>
            <person name="Mahmoud A."/>
            <person name="Hajiyev E."/>
            <person name="Babayeva S."/>
            <person name="Izzatullayeva V."/>
            <person name="Mammadov A."/>
            <person name="Mammadov A."/>
            <person name="Sharifova S."/>
            <person name="Ojaghi J."/>
            <person name="Eynullazada K."/>
            <person name="Bayramov B."/>
            <person name="Abdulazimova A."/>
            <person name="Shahmuradov I."/>
        </authorList>
    </citation>
    <scope>NUCLEOTIDE SEQUENCE [LARGE SCALE GENOMIC DNA]</scope>
    <source>
        <strain evidence="3">cv. AG2017</strain>
        <tissue evidence="2">Leaf</tissue>
    </source>
</reference>
<dbReference type="EMBL" id="PGOL01001146">
    <property type="protein sequence ID" value="PKI60593.1"/>
    <property type="molecule type" value="Genomic_DNA"/>
</dbReference>
<gene>
    <name evidence="2" type="ORF">CRG98_019069</name>
</gene>
<dbReference type="PANTHER" id="PTHR37610:SF97">
    <property type="entry name" value="RETROTRANSPOSON GAG DOMAIN-CONTAINING PROTEIN"/>
    <property type="match status" value="1"/>
</dbReference>
<name>A0A2I0JXL9_PUNGR</name>
<dbReference type="Proteomes" id="UP000233551">
    <property type="component" value="Unassembled WGS sequence"/>
</dbReference>
<evidence type="ECO:0000313" key="2">
    <source>
        <dbReference type="EMBL" id="PKI60593.1"/>
    </source>
</evidence>
<feature type="domain" description="Retrotransposon Copia-like N-terminal" evidence="1">
    <location>
        <begin position="1"/>
        <end position="22"/>
    </location>
</feature>
<dbReference type="InterPro" id="IPR029472">
    <property type="entry name" value="Copia-like_N"/>
</dbReference>
<evidence type="ECO:0000259" key="1">
    <source>
        <dbReference type="Pfam" id="PF14244"/>
    </source>
</evidence>
<proteinExistence type="predicted"/>
<sequence>MFNALQAKNKLGFIDGRLEKPAETAEEYGAWKICNATVIAWIFNSFDTSLHASVAYAGSWKGGAAATITEEQVQQIQQLLAMLGQNNKSTLEQVSGMSFNLALGGSNWILDTGATRHITGNDQTTRKVIGVAKLLGELYYFGCVAAHSTLASFEGQDLEKWHMHLGHPS</sequence>
<dbReference type="AlphaFoldDB" id="A0A2I0JXL9"/>
<organism evidence="2 3">
    <name type="scientific">Punica granatum</name>
    <name type="common">Pomegranate</name>
    <dbReference type="NCBI Taxonomy" id="22663"/>
    <lineage>
        <taxon>Eukaryota</taxon>
        <taxon>Viridiplantae</taxon>
        <taxon>Streptophyta</taxon>
        <taxon>Embryophyta</taxon>
        <taxon>Tracheophyta</taxon>
        <taxon>Spermatophyta</taxon>
        <taxon>Magnoliopsida</taxon>
        <taxon>eudicotyledons</taxon>
        <taxon>Gunneridae</taxon>
        <taxon>Pentapetalae</taxon>
        <taxon>rosids</taxon>
        <taxon>malvids</taxon>
        <taxon>Myrtales</taxon>
        <taxon>Lythraceae</taxon>
        <taxon>Punica</taxon>
    </lineage>
</organism>
<comment type="caution">
    <text evidence="2">The sequence shown here is derived from an EMBL/GenBank/DDBJ whole genome shotgun (WGS) entry which is preliminary data.</text>
</comment>